<evidence type="ECO:0000256" key="2">
    <source>
        <dbReference type="ARBA" id="ARBA00022490"/>
    </source>
</evidence>
<evidence type="ECO:0000256" key="12">
    <source>
        <dbReference type="ARBA" id="ARBA00023125"/>
    </source>
</evidence>
<evidence type="ECO:0000256" key="5">
    <source>
        <dbReference type="ARBA" id="ARBA00022741"/>
    </source>
</evidence>
<dbReference type="PROSITE" id="PS00211">
    <property type="entry name" value="ABC_TRANSPORTER_1"/>
    <property type="match status" value="2"/>
</dbReference>
<keyword evidence="2 18" id="KW-0963">Cytoplasm</keyword>
<dbReference type="InterPro" id="IPR027417">
    <property type="entry name" value="P-loop_NTPase"/>
</dbReference>
<feature type="binding site" evidence="18">
    <location>
        <begin position="638"/>
        <end position="645"/>
    </location>
    <ligand>
        <name>ATP</name>
        <dbReference type="ChEBI" id="CHEBI:30616"/>
    </ligand>
</feature>
<evidence type="ECO:0000256" key="14">
    <source>
        <dbReference type="ARBA" id="ARBA00023236"/>
    </source>
</evidence>
<dbReference type="PANTHER" id="PTHR43152:SF3">
    <property type="entry name" value="UVRABC SYSTEM PROTEIN A"/>
    <property type="match status" value="1"/>
</dbReference>
<name>A0ABY3ZXH5_9STAP</name>
<keyword evidence="8 18" id="KW-0863">Zinc-finger</keyword>
<dbReference type="InterPro" id="IPR003439">
    <property type="entry name" value="ABC_transporter-like_ATP-bd"/>
</dbReference>
<dbReference type="InterPro" id="IPR041552">
    <property type="entry name" value="UvrA_DNA-bd"/>
</dbReference>
<comment type="similarity">
    <text evidence="15 18">Belongs to the ABC transporter superfamily. UvrA family.</text>
</comment>
<keyword evidence="3 18" id="KW-0479">Metal-binding</keyword>
<evidence type="ECO:0000256" key="1">
    <source>
        <dbReference type="ARBA" id="ARBA00004496"/>
    </source>
</evidence>
<evidence type="ECO:0000313" key="21">
    <source>
        <dbReference type="Proteomes" id="UP000830343"/>
    </source>
</evidence>
<evidence type="ECO:0000256" key="11">
    <source>
        <dbReference type="ARBA" id="ARBA00022881"/>
    </source>
</evidence>
<keyword evidence="9 18" id="KW-0862">Zinc</keyword>
<evidence type="ECO:0000256" key="17">
    <source>
        <dbReference type="ARBA" id="ARBA00042156"/>
    </source>
</evidence>
<dbReference type="Gene3D" id="3.30.1490.20">
    <property type="entry name" value="ATP-grasp fold, A domain"/>
    <property type="match status" value="1"/>
</dbReference>
<keyword evidence="10 18" id="KW-0067">ATP-binding</keyword>
<keyword evidence="4 18" id="KW-0677">Repeat</keyword>
<comment type="subunit">
    <text evidence="18">Forms a heterotetramer with UvrB during the search for lesions.</text>
</comment>
<keyword evidence="5 18" id="KW-0547">Nucleotide-binding</keyword>
<accession>A0ABY3ZXH5</accession>
<dbReference type="Gene3D" id="1.10.8.280">
    <property type="entry name" value="ABC transporter ATPase domain-like"/>
    <property type="match status" value="1"/>
</dbReference>
<evidence type="ECO:0000256" key="10">
    <source>
        <dbReference type="ARBA" id="ARBA00022840"/>
    </source>
</evidence>
<dbReference type="GO" id="GO:0016787">
    <property type="term" value="F:hydrolase activity"/>
    <property type="evidence" value="ECO:0007669"/>
    <property type="project" value="UniProtKB-KW"/>
</dbReference>
<evidence type="ECO:0000313" key="20">
    <source>
        <dbReference type="EMBL" id="UOB21054.1"/>
    </source>
</evidence>
<keyword evidence="14 18" id="KW-0742">SOS response</keyword>
<proteinExistence type="inferred from homology"/>
<evidence type="ECO:0000256" key="6">
    <source>
        <dbReference type="ARBA" id="ARBA00022763"/>
    </source>
</evidence>
<evidence type="ECO:0000256" key="9">
    <source>
        <dbReference type="ARBA" id="ARBA00022833"/>
    </source>
</evidence>
<evidence type="ECO:0000256" key="3">
    <source>
        <dbReference type="ARBA" id="ARBA00022723"/>
    </source>
</evidence>
<feature type="domain" description="ABC transporter" evidence="19">
    <location>
        <begin position="597"/>
        <end position="934"/>
    </location>
</feature>
<feature type="binding site" evidence="18">
    <location>
        <begin position="33"/>
        <end position="40"/>
    </location>
    <ligand>
        <name>ATP</name>
        <dbReference type="ChEBI" id="CHEBI:30616"/>
    </ligand>
</feature>
<comment type="function">
    <text evidence="18">The UvrABC repair system catalyzes the recognition and processing of DNA lesions. UvrA is an ATPase and a DNA-binding protein. A damage recognition complex composed of 2 UvrA and 2 UvrB subunits scans DNA for abnormalities. When the presence of a lesion has been verified by UvrB, the UvrA molecules dissociate.</text>
</comment>
<feature type="zinc finger region" description="C4-type" evidence="18">
    <location>
        <begin position="252"/>
        <end position="279"/>
    </location>
</feature>
<evidence type="ECO:0000256" key="15">
    <source>
        <dbReference type="ARBA" id="ARBA00038000"/>
    </source>
</evidence>
<keyword evidence="11 18" id="KW-0267">Excision nuclease</keyword>
<sequence>MKNKSIIVKGARAHNLKNVDIEIPRDKLVVMTGLSGSGKSSLAFDTIYAEGQRRYVESLSAYARQFLGQMDKPDVDTIEGLSPAISIDQKTTSKNPRSTVATVTEIYDYLRLLYSRIGVPYCPEHGVPIESQTVQQMVDQVMAFEERTKIQVMAPIVQGRKGTHKKLIEDISKKGYARIMVDGEVHDVSDDIELDKNKNHDIFVVIDRLVVKQGIEPRLADSIENALKLAEGNVVIDIIGGNPLKFSENHACPICGFSIDKLEPRMFSFNSPFGACPDCDGLGTKLTVDLNLVIPDDTKSLANGALVPWEPISSNYYPTLLKQACKHFNISMKAPFKDLSKKEQHIILYGHEDDITFTFKQDNGVTRKRVMKYEGIVTNIERRYKESPSEYTREQMKKYMADEACHTCHGYRLSKEAMSVKINNQHIGEVVTMSIGEALDYFNNLQLTEKEQQIAVLVLKEITERLSFLYNVGLEYLTLNRAAGTLSGGEAQRIRLATQIGSRLTGVMYVLDEPSIGLHQRDNDRLIETLKSMRDIGNTLIVVEHDEDTMLAADYLIDIGPGAGVHGGEIVAQGTPKQVMKNKKSLTGQYLSGVKKIELPETRRQPDGRFLTIEGATSNNLKAVDAKIPLGMMTVVTGVSGSGKSTLVNDVLYKALAQKLYKTKEKPGPHKTVKGIEHIDKIIDIDQSPIGRTPRSNPATYTSLFDDIRDVFAQTNEAKLRGYQKGRFSFNVKGGRCEACHGDGIIKIEMHFLPDVYVPCEVCNGKRYNRETLEVKYKDKNIADILEMTIEDAYHFFENIPKIKRKLKTIIDVGLGYIQLGQPATTLSGGEAQRVKLASELHKRSTGKTLYILDEPTTGLHVDDIARLLKVLEQLVENGDTVLIIEHNLDVIKMADYIIDLGPEGGDKGGQIIAEGTPEHIMQVRESYTGQYLKQHVNK</sequence>
<dbReference type="InterPro" id="IPR017871">
    <property type="entry name" value="ABC_transporter-like_CS"/>
</dbReference>
<reference evidence="20" key="1">
    <citation type="submission" date="2022-03" db="EMBL/GenBank/DDBJ databases">
        <authorList>
            <person name="Vrbovska V."/>
            <person name="Kovarovic V."/>
            <person name="Botka T."/>
            <person name="Pantucek R."/>
        </authorList>
    </citation>
    <scope>NUCLEOTIDE SEQUENCE</scope>
    <source>
        <strain evidence="20">CCM 2609</strain>
    </source>
</reference>
<keyword evidence="12 18" id="KW-0238">DNA-binding</keyword>
<comment type="subcellular location">
    <subcellularLocation>
        <location evidence="1 18">Cytoplasm</location>
    </subcellularLocation>
</comment>
<evidence type="ECO:0000256" key="4">
    <source>
        <dbReference type="ARBA" id="ARBA00022737"/>
    </source>
</evidence>
<keyword evidence="7 18" id="KW-0228">DNA excision</keyword>
<dbReference type="InterPro" id="IPR013815">
    <property type="entry name" value="ATP_grasp_subdomain_1"/>
</dbReference>
<dbReference type="NCBIfam" id="NF001503">
    <property type="entry name" value="PRK00349.1"/>
    <property type="match status" value="1"/>
</dbReference>
<dbReference type="InterPro" id="IPR004602">
    <property type="entry name" value="UvrA"/>
</dbReference>
<dbReference type="PROSITE" id="PS50893">
    <property type="entry name" value="ABC_TRANSPORTER_2"/>
    <property type="match status" value="2"/>
</dbReference>
<dbReference type="HAMAP" id="MF_00205">
    <property type="entry name" value="UvrA"/>
    <property type="match status" value="1"/>
</dbReference>
<dbReference type="NCBIfam" id="TIGR00630">
    <property type="entry name" value="uvra"/>
    <property type="match status" value="1"/>
</dbReference>
<dbReference type="SUPFAM" id="SSF52540">
    <property type="entry name" value="P-loop containing nucleoside triphosphate hydrolases"/>
    <property type="match status" value="2"/>
</dbReference>
<evidence type="ECO:0000259" key="19">
    <source>
        <dbReference type="PROSITE" id="PS50893"/>
    </source>
</evidence>
<evidence type="ECO:0000256" key="7">
    <source>
        <dbReference type="ARBA" id="ARBA00022769"/>
    </source>
</evidence>
<keyword evidence="6 18" id="KW-0227">DNA damage</keyword>
<dbReference type="PANTHER" id="PTHR43152">
    <property type="entry name" value="UVRABC SYSTEM PROTEIN A"/>
    <property type="match status" value="1"/>
</dbReference>
<feature type="zinc finger region" description="C4-type" evidence="18">
    <location>
        <begin position="737"/>
        <end position="763"/>
    </location>
</feature>
<dbReference type="Pfam" id="PF17755">
    <property type="entry name" value="UvrA_DNA-bind"/>
    <property type="match status" value="1"/>
</dbReference>
<evidence type="ECO:0000256" key="16">
    <source>
        <dbReference type="ARBA" id="ARBA00039316"/>
    </source>
</evidence>
<evidence type="ECO:0000256" key="8">
    <source>
        <dbReference type="ARBA" id="ARBA00022771"/>
    </source>
</evidence>
<dbReference type="EMBL" id="CP094348">
    <property type="protein sequence ID" value="UOB21054.1"/>
    <property type="molecule type" value="Genomic_DNA"/>
</dbReference>
<dbReference type="CDD" id="cd03270">
    <property type="entry name" value="ABC_UvrA_I"/>
    <property type="match status" value="1"/>
</dbReference>
<dbReference type="Proteomes" id="UP000830343">
    <property type="component" value="Chromosome"/>
</dbReference>
<keyword evidence="13 18" id="KW-0234">DNA repair</keyword>
<keyword evidence="20" id="KW-0378">Hydrolase</keyword>
<organism evidence="20 21">
    <name type="scientific">Macrococcus armenti</name>
    <dbReference type="NCBI Taxonomy" id="2875764"/>
    <lineage>
        <taxon>Bacteria</taxon>
        <taxon>Bacillati</taxon>
        <taxon>Bacillota</taxon>
        <taxon>Bacilli</taxon>
        <taxon>Bacillales</taxon>
        <taxon>Staphylococcaceae</taxon>
        <taxon>Macrococcus</taxon>
    </lineage>
</organism>
<dbReference type="Gene3D" id="1.20.1580.10">
    <property type="entry name" value="ABC transporter ATPase like domain"/>
    <property type="match status" value="2"/>
</dbReference>
<evidence type="ECO:0000256" key="13">
    <source>
        <dbReference type="ARBA" id="ARBA00023204"/>
    </source>
</evidence>
<gene>
    <name evidence="18 20" type="primary">uvrA</name>
    <name evidence="20" type="ORF">MRZ06_02945</name>
</gene>
<keyword evidence="21" id="KW-1185">Reference proteome</keyword>
<feature type="domain" description="ABC transporter" evidence="19">
    <location>
        <begin position="350"/>
        <end position="592"/>
    </location>
</feature>
<dbReference type="InterPro" id="IPR041102">
    <property type="entry name" value="UvrA_inter"/>
</dbReference>
<evidence type="ECO:0000256" key="18">
    <source>
        <dbReference type="HAMAP-Rule" id="MF_00205"/>
    </source>
</evidence>
<dbReference type="Pfam" id="PF17760">
    <property type="entry name" value="UvrA_inter"/>
    <property type="match status" value="1"/>
</dbReference>
<protein>
    <recommendedName>
        <fullName evidence="16 18">UvrABC system protein A</fullName>
        <shortName evidence="18">UvrA protein</shortName>
    </recommendedName>
    <alternativeName>
        <fullName evidence="17 18">Excinuclease ABC subunit A</fullName>
    </alternativeName>
</protein>
<dbReference type="CDD" id="cd03271">
    <property type="entry name" value="ABC_UvrA_II"/>
    <property type="match status" value="1"/>
</dbReference>
<dbReference type="Gene3D" id="3.40.50.300">
    <property type="entry name" value="P-loop containing nucleotide triphosphate hydrolases"/>
    <property type="match status" value="2"/>
</dbReference>
<dbReference type="RefSeq" id="WP_243366427.1">
    <property type="nucleotide sequence ID" value="NZ_CP094348.1"/>
</dbReference>
<reference evidence="20" key="2">
    <citation type="submission" date="2022-04" db="EMBL/GenBank/DDBJ databases">
        <title>Antimicrobial genetic elements in methicillin-resistant Macrococcus armenti.</title>
        <authorList>
            <person name="Keller J.E."/>
            <person name="Schwendener S."/>
            <person name="Pantucek R."/>
            <person name="Perreten V."/>
        </authorList>
    </citation>
    <scope>NUCLEOTIDE SEQUENCE</scope>
    <source>
        <strain evidence="20">CCM 2609</strain>
    </source>
</reference>